<keyword evidence="3" id="KW-1185">Reference proteome</keyword>
<keyword evidence="1" id="KW-0812">Transmembrane</keyword>
<proteinExistence type="predicted"/>
<reference evidence="2" key="3">
    <citation type="submission" date="2015-04" db="UniProtKB">
        <authorList>
            <consortium name="EnsemblPlants"/>
        </authorList>
    </citation>
    <scope>IDENTIFICATION</scope>
    <source>
        <strain evidence="2">cv. Jemalong A17</strain>
    </source>
</reference>
<dbReference type="Proteomes" id="UP000002051">
    <property type="component" value="Chromosome 4"/>
</dbReference>
<dbReference type="AlphaFoldDB" id="G7JH84"/>
<gene>
    <name evidence="1" type="ordered locus">MTR_4g051830</name>
</gene>
<dbReference type="EMBL" id="CM001220">
    <property type="protein sequence ID" value="AES88280.1"/>
    <property type="molecule type" value="Genomic_DNA"/>
</dbReference>
<name>G7JH84_MEDTR</name>
<evidence type="ECO:0000313" key="1">
    <source>
        <dbReference type="EMBL" id="AES88280.1"/>
    </source>
</evidence>
<dbReference type="HOGENOM" id="CLU_2926077_0_0_1"/>
<organism evidence="1 3">
    <name type="scientific">Medicago truncatula</name>
    <name type="common">Barrel medic</name>
    <name type="synonym">Medicago tribuloides</name>
    <dbReference type="NCBI Taxonomy" id="3880"/>
    <lineage>
        <taxon>Eukaryota</taxon>
        <taxon>Viridiplantae</taxon>
        <taxon>Streptophyta</taxon>
        <taxon>Embryophyta</taxon>
        <taxon>Tracheophyta</taxon>
        <taxon>Spermatophyta</taxon>
        <taxon>Magnoliopsida</taxon>
        <taxon>eudicotyledons</taxon>
        <taxon>Gunneridae</taxon>
        <taxon>Pentapetalae</taxon>
        <taxon>rosids</taxon>
        <taxon>fabids</taxon>
        <taxon>Fabales</taxon>
        <taxon>Fabaceae</taxon>
        <taxon>Papilionoideae</taxon>
        <taxon>50 kb inversion clade</taxon>
        <taxon>NPAAA clade</taxon>
        <taxon>Hologalegina</taxon>
        <taxon>IRL clade</taxon>
        <taxon>Trifolieae</taxon>
        <taxon>Medicago</taxon>
    </lineage>
</organism>
<accession>G7JH84</accession>
<evidence type="ECO:0000313" key="2">
    <source>
        <dbReference type="EnsemblPlants" id="AES88280"/>
    </source>
</evidence>
<keyword evidence="1" id="KW-0472">Membrane</keyword>
<reference evidence="1 3" key="2">
    <citation type="journal article" date="2014" name="BMC Genomics">
        <title>An improved genome release (version Mt4.0) for the model legume Medicago truncatula.</title>
        <authorList>
            <person name="Tang H."/>
            <person name="Krishnakumar V."/>
            <person name="Bidwell S."/>
            <person name="Rosen B."/>
            <person name="Chan A."/>
            <person name="Zhou S."/>
            <person name="Gentzbittel L."/>
            <person name="Childs K.L."/>
            <person name="Yandell M."/>
            <person name="Gundlach H."/>
            <person name="Mayer K.F."/>
            <person name="Schwartz D.C."/>
            <person name="Town C.D."/>
        </authorList>
    </citation>
    <scope>GENOME REANNOTATION</scope>
    <source>
        <strain evidence="2 3">cv. Jemalong A17</strain>
    </source>
</reference>
<reference evidence="1 3" key="1">
    <citation type="journal article" date="2011" name="Nature">
        <title>The Medicago genome provides insight into the evolution of rhizobial symbioses.</title>
        <authorList>
            <person name="Young N.D."/>
            <person name="Debelle F."/>
            <person name="Oldroyd G.E."/>
            <person name="Geurts R."/>
            <person name="Cannon S.B."/>
            <person name="Udvardi M.K."/>
            <person name="Benedito V.A."/>
            <person name="Mayer K.F."/>
            <person name="Gouzy J."/>
            <person name="Schoof H."/>
            <person name="Van de Peer Y."/>
            <person name="Proost S."/>
            <person name="Cook D.R."/>
            <person name="Meyers B.C."/>
            <person name="Spannagl M."/>
            <person name="Cheung F."/>
            <person name="De Mita S."/>
            <person name="Krishnakumar V."/>
            <person name="Gundlach H."/>
            <person name="Zhou S."/>
            <person name="Mudge J."/>
            <person name="Bharti A.K."/>
            <person name="Murray J.D."/>
            <person name="Naoumkina M.A."/>
            <person name="Rosen B."/>
            <person name="Silverstein K.A."/>
            <person name="Tang H."/>
            <person name="Rombauts S."/>
            <person name="Zhao P.X."/>
            <person name="Zhou P."/>
            <person name="Barbe V."/>
            <person name="Bardou P."/>
            <person name="Bechner M."/>
            <person name="Bellec A."/>
            <person name="Berger A."/>
            <person name="Berges H."/>
            <person name="Bidwell S."/>
            <person name="Bisseling T."/>
            <person name="Choisne N."/>
            <person name="Couloux A."/>
            <person name="Denny R."/>
            <person name="Deshpande S."/>
            <person name="Dai X."/>
            <person name="Doyle J.J."/>
            <person name="Dudez A.M."/>
            <person name="Farmer A.D."/>
            <person name="Fouteau S."/>
            <person name="Franken C."/>
            <person name="Gibelin C."/>
            <person name="Gish J."/>
            <person name="Goldstein S."/>
            <person name="Gonzalez A.J."/>
            <person name="Green P.J."/>
            <person name="Hallab A."/>
            <person name="Hartog M."/>
            <person name="Hua A."/>
            <person name="Humphray S.J."/>
            <person name="Jeong D.H."/>
            <person name="Jing Y."/>
            <person name="Jocker A."/>
            <person name="Kenton S.M."/>
            <person name="Kim D.J."/>
            <person name="Klee K."/>
            <person name="Lai H."/>
            <person name="Lang C."/>
            <person name="Lin S."/>
            <person name="Macmil S.L."/>
            <person name="Magdelenat G."/>
            <person name="Matthews L."/>
            <person name="McCorrison J."/>
            <person name="Monaghan E.L."/>
            <person name="Mun J.H."/>
            <person name="Najar F.Z."/>
            <person name="Nicholson C."/>
            <person name="Noirot C."/>
            <person name="O'Bleness M."/>
            <person name="Paule C.R."/>
            <person name="Poulain J."/>
            <person name="Prion F."/>
            <person name="Qin B."/>
            <person name="Qu C."/>
            <person name="Retzel E.F."/>
            <person name="Riddle C."/>
            <person name="Sallet E."/>
            <person name="Samain S."/>
            <person name="Samson N."/>
            <person name="Sanders I."/>
            <person name="Saurat O."/>
            <person name="Scarpelli C."/>
            <person name="Schiex T."/>
            <person name="Segurens B."/>
            <person name="Severin A.J."/>
            <person name="Sherrier D.J."/>
            <person name="Shi R."/>
            <person name="Sims S."/>
            <person name="Singer S.R."/>
            <person name="Sinharoy S."/>
            <person name="Sterck L."/>
            <person name="Viollet A."/>
            <person name="Wang B.B."/>
            <person name="Wang K."/>
            <person name="Wang M."/>
            <person name="Wang X."/>
            <person name="Warfsmann J."/>
            <person name="Weissenbach J."/>
            <person name="White D.D."/>
            <person name="White J.D."/>
            <person name="Wiley G.B."/>
            <person name="Wincker P."/>
            <person name="Xing Y."/>
            <person name="Yang L."/>
            <person name="Yao Z."/>
            <person name="Ying F."/>
            <person name="Zhai J."/>
            <person name="Zhou L."/>
            <person name="Zuber A."/>
            <person name="Denarie J."/>
            <person name="Dixon R.A."/>
            <person name="May G.D."/>
            <person name="Schwartz D.C."/>
            <person name="Rogers J."/>
            <person name="Quetier F."/>
            <person name="Town C.D."/>
            <person name="Roe B.A."/>
        </authorList>
    </citation>
    <scope>NUCLEOTIDE SEQUENCE [LARGE SCALE GENOMIC DNA]</scope>
    <source>
        <strain evidence="1">A17</strain>
        <strain evidence="2 3">cv. Jemalong A17</strain>
    </source>
</reference>
<dbReference type="PaxDb" id="3880-AES88280"/>
<protein>
    <submittedName>
        <fullName evidence="1">Transmembrane protein, putative</fullName>
    </submittedName>
</protein>
<sequence>MAHLWKKKNAKQSLVILISLVLCIGTFTSNYFKDQIFTFTSVRSTLTLQESLKTLKFCSVE</sequence>
<dbReference type="EnsemblPlants" id="AES88280">
    <property type="protein sequence ID" value="AES88280"/>
    <property type="gene ID" value="MTR_4g051830"/>
</dbReference>
<evidence type="ECO:0000313" key="3">
    <source>
        <dbReference type="Proteomes" id="UP000002051"/>
    </source>
</evidence>